<name>A0ABT5N9P4_9PSED</name>
<evidence type="ECO:0000313" key="1">
    <source>
        <dbReference type="EMBL" id="MDD0984039.1"/>
    </source>
</evidence>
<gene>
    <name evidence="1" type="ORF">M5G21_03560</name>
</gene>
<organism evidence="1 2">
    <name type="scientific">Pseudomonas shahriarae</name>
    <dbReference type="NCBI Taxonomy" id="2745512"/>
    <lineage>
        <taxon>Bacteria</taxon>
        <taxon>Pseudomonadati</taxon>
        <taxon>Pseudomonadota</taxon>
        <taxon>Gammaproteobacteria</taxon>
        <taxon>Pseudomonadales</taxon>
        <taxon>Pseudomonadaceae</taxon>
        <taxon>Pseudomonas</taxon>
    </lineage>
</organism>
<accession>A0ABT5N9P4</accession>
<dbReference type="Pfam" id="PF14281">
    <property type="entry name" value="PDDEXK_4"/>
    <property type="match status" value="1"/>
</dbReference>
<reference evidence="1" key="1">
    <citation type="submission" date="2022-05" db="EMBL/GenBank/DDBJ databases">
        <title>Novel Pseudomonas spp. Isolated from a Rainbow Trout Aquaculture Facility.</title>
        <authorList>
            <person name="Testerman T."/>
            <person name="Graf J."/>
        </authorList>
    </citation>
    <scope>NUCLEOTIDE SEQUENCE</scope>
    <source>
        <strain evidence="1">ID1050</strain>
    </source>
</reference>
<proteinExistence type="predicted"/>
<comment type="caution">
    <text evidence="1">The sequence shown here is derived from an EMBL/GenBank/DDBJ whole genome shotgun (WGS) entry which is preliminary data.</text>
</comment>
<evidence type="ECO:0000313" key="2">
    <source>
        <dbReference type="Proteomes" id="UP001148189"/>
    </source>
</evidence>
<protein>
    <submittedName>
        <fullName evidence="1">PD-(D/E)XK nuclease family protein</fullName>
    </submittedName>
</protein>
<dbReference type="Proteomes" id="UP001148189">
    <property type="component" value="Unassembled WGS sequence"/>
</dbReference>
<dbReference type="InterPro" id="IPR029470">
    <property type="entry name" value="PDDEXK_4"/>
</dbReference>
<keyword evidence="2" id="KW-1185">Reference proteome</keyword>
<dbReference type="EMBL" id="JAMDHD010000005">
    <property type="protein sequence ID" value="MDD0984039.1"/>
    <property type="molecule type" value="Genomic_DNA"/>
</dbReference>
<dbReference type="RefSeq" id="WP_273867875.1">
    <property type="nucleotide sequence ID" value="NZ_JAMDHD010000005.1"/>
</dbReference>
<sequence length="393" mass="43952">MITEKAQLLLDQAGGLVREAKAKLAASGELFNLFTITRIERAEVNTHSAMIAELLNPEGRHGQGVHFLELFLSTMGFEHECSLIEARVKKEQAFAGYGRVDVVIHLRDHLILLENKIDAPDGNRQLKRYDDIGKASGKKWQLWYLTKKGTDAHASSHRDVSYRRLSYQEHILDWLEQCVTSSSETLALQHALIQYKNLVQKITGRTMTHTTRNALIDLLTAGDNLQAAEAIAQALPHAKGVVLFGFFQAVQRALSESHAPAPSPIGFTGHDSSEVNCSKWFMPKPLRLKNVGQFFDIGVEGMLLRIEVATDALHYGVVAVIEGKLASDEMLRAPIPQLPLHLMRRDWKAFNWYSCLYRDNVSSKMDCLSDPGALVTQVLRTIELIKSGMASQR</sequence>